<sequence length="163" mass="16757">MVRKEDAAASLRDVTTAAGDVCASIAMITSNAKRGSGACGGIEAPSRATMECIGALWVATALFSPAVACMDGGLETESTGLVFLASTYVLVPLAGNPLEISSFSSLARLPRAATPKPRRVIRIMAAWLLCFPTQQRVFGVAVAVPGLASPSAKSAAVEMNQPC</sequence>
<dbReference type="InParanoid" id="A0A218YZ93"/>
<protein>
    <submittedName>
        <fullName evidence="1">Uncharacterized protein</fullName>
    </submittedName>
</protein>
<evidence type="ECO:0000313" key="2">
    <source>
        <dbReference type="Proteomes" id="UP000242519"/>
    </source>
</evidence>
<keyword evidence="2" id="KW-1185">Reference proteome</keyword>
<comment type="caution">
    <text evidence="1">The sequence shown here is derived from an EMBL/GenBank/DDBJ whole genome shotgun (WGS) entry which is preliminary data.</text>
</comment>
<dbReference type="Proteomes" id="UP000242519">
    <property type="component" value="Unassembled WGS sequence"/>
</dbReference>
<evidence type="ECO:0000313" key="1">
    <source>
        <dbReference type="EMBL" id="OWP01131.1"/>
    </source>
</evidence>
<dbReference type="EMBL" id="MZNU01000291">
    <property type="protein sequence ID" value="OWP01131.1"/>
    <property type="molecule type" value="Genomic_DNA"/>
</dbReference>
<organism evidence="1 2">
    <name type="scientific">Diplocarpon coronariae</name>
    <dbReference type="NCBI Taxonomy" id="2795749"/>
    <lineage>
        <taxon>Eukaryota</taxon>
        <taxon>Fungi</taxon>
        <taxon>Dikarya</taxon>
        <taxon>Ascomycota</taxon>
        <taxon>Pezizomycotina</taxon>
        <taxon>Leotiomycetes</taxon>
        <taxon>Helotiales</taxon>
        <taxon>Drepanopezizaceae</taxon>
        <taxon>Diplocarpon</taxon>
    </lineage>
</organism>
<accession>A0A218YZ93</accession>
<name>A0A218YZ93_9HELO</name>
<dbReference type="AlphaFoldDB" id="A0A218YZ93"/>
<reference evidence="1 2" key="1">
    <citation type="submission" date="2017-04" db="EMBL/GenBank/DDBJ databases">
        <title>Draft genome sequence of Marssonina coronaria NL1: causal agent of apple blotch.</title>
        <authorList>
            <person name="Cheng Q."/>
        </authorList>
    </citation>
    <scope>NUCLEOTIDE SEQUENCE [LARGE SCALE GENOMIC DNA]</scope>
    <source>
        <strain evidence="1 2">NL1</strain>
    </source>
</reference>
<gene>
    <name evidence="1" type="ORF">B2J93_6581</name>
</gene>
<proteinExistence type="predicted"/>